<dbReference type="EMBL" id="GL377583">
    <property type="protein sequence ID" value="EFJ27105.1"/>
    <property type="molecule type" value="Genomic_DNA"/>
</dbReference>
<feature type="domain" description="EF-hand" evidence="2">
    <location>
        <begin position="69"/>
        <end position="104"/>
    </location>
</feature>
<dbReference type="Gramene" id="EFJ27105">
    <property type="protein sequence ID" value="EFJ27105"/>
    <property type="gene ID" value="SELMODRAFT_59528"/>
</dbReference>
<feature type="non-terminal residue" evidence="3">
    <location>
        <position position="121"/>
    </location>
</feature>
<dbReference type="HOGENOM" id="CLU_124159_1_0_1"/>
<keyword evidence="1" id="KW-0106">Calcium</keyword>
<evidence type="ECO:0000313" key="4">
    <source>
        <dbReference type="Proteomes" id="UP000001514"/>
    </source>
</evidence>
<dbReference type="OrthoDB" id="186625at2759"/>
<dbReference type="InterPro" id="IPR018247">
    <property type="entry name" value="EF_Hand_1_Ca_BS"/>
</dbReference>
<dbReference type="Gene3D" id="1.10.238.10">
    <property type="entry name" value="EF-hand"/>
    <property type="match status" value="1"/>
</dbReference>
<keyword evidence="4" id="KW-1185">Reference proteome</keyword>
<proteinExistence type="predicted"/>
<dbReference type="PANTHER" id="PTHR34574">
    <property type="entry name" value="CALCIUM-BINDING EF-HAND FAMILY PROTEIN-RELATED"/>
    <property type="match status" value="1"/>
</dbReference>
<dbReference type="SMART" id="SM00054">
    <property type="entry name" value="EFh"/>
    <property type="match status" value="2"/>
</dbReference>
<dbReference type="SUPFAM" id="SSF47473">
    <property type="entry name" value="EF-hand"/>
    <property type="match status" value="1"/>
</dbReference>
<dbReference type="PROSITE" id="PS00018">
    <property type="entry name" value="EF_HAND_1"/>
    <property type="match status" value="2"/>
</dbReference>
<dbReference type="Proteomes" id="UP000001514">
    <property type="component" value="Unassembled WGS sequence"/>
</dbReference>
<gene>
    <name evidence="3" type="ORF">SELMODRAFT_59528</name>
</gene>
<evidence type="ECO:0000259" key="2">
    <source>
        <dbReference type="PROSITE" id="PS50222"/>
    </source>
</evidence>
<dbReference type="Pfam" id="PF13499">
    <property type="entry name" value="EF-hand_7"/>
    <property type="match status" value="1"/>
</dbReference>
<dbReference type="KEGG" id="smo:SELMODRAFT_59528"/>
<dbReference type="OMA" id="VNDESHF"/>
<protein>
    <recommendedName>
        <fullName evidence="2">EF-hand domain-containing protein</fullName>
    </recommendedName>
</protein>
<evidence type="ECO:0000313" key="3">
    <source>
        <dbReference type="EMBL" id="EFJ27105.1"/>
    </source>
</evidence>
<evidence type="ECO:0000256" key="1">
    <source>
        <dbReference type="ARBA" id="ARBA00022837"/>
    </source>
</evidence>
<dbReference type="InParanoid" id="D8RLC2"/>
<dbReference type="CDD" id="cd00051">
    <property type="entry name" value="EFh"/>
    <property type="match status" value="1"/>
</dbReference>
<dbReference type="AlphaFoldDB" id="D8RLC2"/>
<dbReference type="STRING" id="88036.D8RLC2"/>
<name>D8RLC2_SELML</name>
<feature type="domain" description="EF-hand" evidence="2">
    <location>
        <begin position="29"/>
        <end position="55"/>
    </location>
</feature>
<dbReference type="FunCoup" id="D8RLC2">
    <property type="interactions" value="403"/>
</dbReference>
<organism evidence="4">
    <name type="scientific">Selaginella moellendorffii</name>
    <name type="common">Spikemoss</name>
    <dbReference type="NCBI Taxonomy" id="88036"/>
    <lineage>
        <taxon>Eukaryota</taxon>
        <taxon>Viridiplantae</taxon>
        <taxon>Streptophyta</taxon>
        <taxon>Embryophyta</taxon>
        <taxon>Tracheophyta</taxon>
        <taxon>Lycopodiopsida</taxon>
        <taxon>Selaginellales</taxon>
        <taxon>Selaginellaceae</taxon>
        <taxon>Selaginella</taxon>
    </lineage>
</organism>
<dbReference type="PANTHER" id="PTHR34574:SF5">
    <property type="entry name" value="CALCIUM-BINDING EF-HAND FAMILY PROTEIN"/>
    <property type="match status" value="1"/>
</dbReference>
<dbReference type="InterPro" id="IPR011992">
    <property type="entry name" value="EF-hand-dom_pair"/>
</dbReference>
<dbReference type="GO" id="GO:0005509">
    <property type="term" value="F:calcium ion binding"/>
    <property type="evidence" value="ECO:0007669"/>
    <property type="project" value="InterPro"/>
</dbReference>
<reference evidence="3 4" key="1">
    <citation type="journal article" date="2011" name="Science">
        <title>The Selaginella genome identifies genetic changes associated with the evolution of vascular plants.</title>
        <authorList>
            <person name="Banks J.A."/>
            <person name="Nishiyama T."/>
            <person name="Hasebe M."/>
            <person name="Bowman J.L."/>
            <person name="Gribskov M."/>
            <person name="dePamphilis C."/>
            <person name="Albert V.A."/>
            <person name="Aono N."/>
            <person name="Aoyama T."/>
            <person name="Ambrose B.A."/>
            <person name="Ashton N.W."/>
            <person name="Axtell M.J."/>
            <person name="Barker E."/>
            <person name="Barker M.S."/>
            <person name="Bennetzen J.L."/>
            <person name="Bonawitz N.D."/>
            <person name="Chapple C."/>
            <person name="Cheng C."/>
            <person name="Correa L.G."/>
            <person name="Dacre M."/>
            <person name="DeBarry J."/>
            <person name="Dreyer I."/>
            <person name="Elias M."/>
            <person name="Engstrom E.M."/>
            <person name="Estelle M."/>
            <person name="Feng L."/>
            <person name="Finet C."/>
            <person name="Floyd S.K."/>
            <person name="Frommer W.B."/>
            <person name="Fujita T."/>
            <person name="Gramzow L."/>
            <person name="Gutensohn M."/>
            <person name="Harholt J."/>
            <person name="Hattori M."/>
            <person name="Heyl A."/>
            <person name="Hirai T."/>
            <person name="Hiwatashi Y."/>
            <person name="Ishikawa M."/>
            <person name="Iwata M."/>
            <person name="Karol K.G."/>
            <person name="Koehler B."/>
            <person name="Kolukisaoglu U."/>
            <person name="Kubo M."/>
            <person name="Kurata T."/>
            <person name="Lalonde S."/>
            <person name="Li K."/>
            <person name="Li Y."/>
            <person name="Litt A."/>
            <person name="Lyons E."/>
            <person name="Manning G."/>
            <person name="Maruyama T."/>
            <person name="Michael T.P."/>
            <person name="Mikami K."/>
            <person name="Miyazaki S."/>
            <person name="Morinaga S."/>
            <person name="Murata T."/>
            <person name="Mueller-Roeber B."/>
            <person name="Nelson D.R."/>
            <person name="Obara M."/>
            <person name="Oguri Y."/>
            <person name="Olmstead R.G."/>
            <person name="Onodera N."/>
            <person name="Petersen B.L."/>
            <person name="Pils B."/>
            <person name="Prigge M."/>
            <person name="Rensing S.A."/>
            <person name="Riano-Pachon D.M."/>
            <person name="Roberts A.W."/>
            <person name="Sato Y."/>
            <person name="Scheller H.V."/>
            <person name="Schulz B."/>
            <person name="Schulz C."/>
            <person name="Shakirov E.V."/>
            <person name="Shibagaki N."/>
            <person name="Shinohara N."/>
            <person name="Shippen D.E."/>
            <person name="Soerensen I."/>
            <person name="Sotooka R."/>
            <person name="Sugimoto N."/>
            <person name="Sugita M."/>
            <person name="Sumikawa N."/>
            <person name="Tanurdzic M."/>
            <person name="Theissen G."/>
            <person name="Ulvskov P."/>
            <person name="Wakazuki S."/>
            <person name="Weng J.K."/>
            <person name="Willats W.W."/>
            <person name="Wipf D."/>
            <person name="Wolf P.G."/>
            <person name="Yang L."/>
            <person name="Zimmer A.D."/>
            <person name="Zhu Q."/>
            <person name="Mitros T."/>
            <person name="Hellsten U."/>
            <person name="Loque D."/>
            <person name="Otillar R."/>
            <person name="Salamov A."/>
            <person name="Schmutz J."/>
            <person name="Shapiro H."/>
            <person name="Lindquist E."/>
            <person name="Lucas S."/>
            <person name="Rokhsar D."/>
            <person name="Grigoriev I.V."/>
        </authorList>
    </citation>
    <scope>NUCLEOTIDE SEQUENCE [LARGE SCALE GENOMIC DNA]</scope>
</reference>
<accession>D8RLC2</accession>
<dbReference type="eggNOG" id="ENOG502RZ8B">
    <property type="taxonomic scope" value="Eukaryota"/>
</dbReference>
<sequence length="121" mass="13296">MGVVLLDGNAVRNFALDEAALIKAVDPQFKELDVNNDGVLSRSELRVALERLNLLETVGGFPVSKTPEELNALYQSAFEMFDMDHDGKVDLAEFREQLKQILLAVADGLGSSPMEMVVDDD</sequence>
<dbReference type="InterPro" id="IPR002048">
    <property type="entry name" value="EF_hand_dom"/>
</dbReference>
<dbReference type="PROSITE" id="PS50222">
    <property type="entry name" value="EF_HAND_2"/>
    <property type="match status" value="2"/>
</dbReference>